<evidence type="ECO:0000256" key="1">
    <source>
        <dbReference type="SAM" id="MobiDB-lite"/>
    </source>
</evidence>
<name>M0FBA9_9EURY</name>
<dbReference type="AlphaFoldDB" id="M0FBA9"/>
<dbReference type="RefSeq" id="WP_008583252.1">
    <property type="nucleotide sequence ID" value="NZ_AOJO01000032.1"/>
</dbReference>
<evidence type="ECO:0008006" key="4">
    <source>
        <dbReference type="Google" id="ProtNLM"/>
    </source>
</evidence>
<keyword evidence="3" id="KW-1185">Reference proteome</keyword>
<gene>
    <name evidence="2" type="ORF">C467_06803</name>
</gene>
<evidence type="ECO:0000313" key="2">
    <source>
        <dbReference type="EMBL" id="ELZ57240.1"/>
    </source>
</evidence>
<comment type="caution">
    <text evidence="2">The sequence shown here is derived from an EMBL/GenBank/DDBJ whole genome shotgun (WGS) entry which is preliminary data.</text>
</comment>
<dbReference type="PATRIC" id="fig|1227481.4.peg.1348"/>
<dbReference type="GeneID" id="72714227"/>
<dbReference type="OrthoDB" id="223840at2157"/>
<evidence type="ECO:0000313" key="3">
    <source>
        <dbReference type="Proteomes" id="UP000011689"/>
    </source>
</evidence>
<dbReference type="STRING" id="1227481.C467_06803"/>
<feature type="compositionally biased region" description="Acidic residues" evidence="1">
    <location>
        <begin position="1"/>
        <end position="18"/>
    </location>
</feature>
<sequence length="125" mass="13404">MSDEAETDGDEAATDGGEEVLRASDLGGEGPPVEEKPYKIVFEANKCFGAGKCAEVSDNWVMDVVSGMAKPETYYIGEEDLDENVRAAEACPAKKEAGVIHVVDRRTDEEIAPDPHGDGTLSVDW</sequence>
<feature type="compositionally biased region" description="Basic and acidic residues" evidence="1">
    <location>
        <begin position="106"/>
        <end position="117"/>
    </location>
</feature>
<proteinExistence type="predicted"/>
<feature type="region of interest" description="Disordered" evidence="1">
    <location>
        <begin position="1"/>
        <end position="35"/>
    </location>
</feature>
<dbReference type="Gene3D" id="3.30.70.20">
    <property type="match status" value="1"/>
</dbReference>
<dbReference type="Proteomes" id="UP000011689">
    <property type="component" value="Unassembled WGS sequence"/>
</dbReference>
<dbReference type="EMBL" id="AOJO01000032">
    <property type="protein sequence ID" value="ELZ57240.1"/>
    <property type="molecule type" value="Genomic_DNA"/>
</dbReference>
<protein>
    <recommendedName>
        <fullName evidence="4">Ferredoxin</fullName>
    </recommendedName>
</protein>
<feature type="region of interest" description="Disordered" evidence="1">
    <location>
        <begin position="106"/>
        <end position="125"/>
    </location>
</feature>
<organism evidence="2 3">
    <name type="scientific">Halorubrum hochstenium ATCC 700873</name>
    <dbReference type="NCBI Taxonomy" id="1227481"/>
    <lineage>
        <taxon>Archaea</taxon>
        <taxon>Methanobacteriati</taxon>
        <taxon>Methanobacteriota</taxon>
        <taxon>Stenosarchaea group</taxon>
        <taxon>Halobacteria</taxon>
        <taxon>Halobacteriales</taxon>
        <taxon>Haloferacaceae</taxon>
        <taxon>Halorubrum</taxon>
    </lineage>
</organism>
<reference evidence="2 3" key="1">
    <citation type="journal article" date="2014" name="PLoS Genet.">
        <title>Phylogenetically driven sequencing of extremely halophilic archaea reveals strategies for static and dynamic osmo-response.</title>
        <authorList>
            <person name="Becker E.A."/>
            <person name="Seitzer P.M."/>
            <person name="Tritt A."/>
            <person name="Larsen D."/>
            <person name="Krusor M."/>
            <person name="Yao A.I."/>
            <person name="Wu D."/>
            <person name="Madern D."/>
            <person name="Eisen J.A."/>
            <person name="Darling A.E."/>
            <person name="Facciotti M.T."/>
        </authorList>
    </citation>
    <scope>NUCLEOTIDE SEQUENCE [LARGE SCALE GENOMIC DNA]</scope>
    <source>
        <strain evidence="2 3">ATCC 700873</strain>
    </source>
</reference>
<accession>M0FBA9</accession>